<evidence type="ECO:0000256" key="9">
    <source>
        <dbReference type="ARBA" id="ARBA00022833"/>
    </source>
</evidence>
<evidence type="ECO:0000256" key="13">
    <source>
        <dbReference type="SAM" id="MobiDB-lite"/>
    </source>
</evidence>
<keyword evidence="7 11" id="KW-0863">Zinc-finger</keyword>
<dbReference type="Gene3D" id="3.30.40.10">
    <property type="entry name" value="Zinc/RING finger domain, C3HC4 (zinc finger)"/>
    <property type="match status" value="1"/>
</dbReference>
<dbReference type="Proteomes" id="UP000694865">
    <property type="component" value="Unplaced"/>
</dbReference>
<keyword evidence="12" id="KW-0175">Coiled coil</keyword>
<evidence type="ECO:0000256" key="5">
    <source>
        <dbReference type="ARBA" id="ARBA00022723"/>
    </source>
</evidence>
<accession>A0ABM0LZL4</accession>
<evidence type="ECO:0000256" key="11">
    <source>
        <dbReference type="PROSITE-ProRule" id="PRU00175"/>
    </source>
</evidence>
<reference evidence="16" key="1">
    <citation type="submission" date="2025-08" db="UniProtKB">
        <authorList>
            <consortium name="RefSeq"/>
        </authorList>
    </citation>
    <scope>IDENTIFICATION</scope>
    <source>
        <tissue evidence="16">Testes</tissue>
    </source>
</reference>
<dbReference type="InterPro" id="IPR013083">
    <property type="entry name" value="Znf_RING/FYVE/PHD"/>
</dbReference>
<comment type="subcellular location">
    <subcellularLocation>
        <location evidence="2">Nucleus</location>
    </subcellularLocation>
</comment>
<feature type="region of interest" description="Disordered" evidence="13">
    <location>
        <begin position="667"/>
        <end position="713"/>
    </location>
</feature>
<keyword evidence="10" id="KW-0539">Nucleus</keyword>
<gene>
    <name evidence="16" type="primary">LOC102803140</name>
</gene>
<feature type="region of interest" description="Disordered" evidence="13">
    <location>
        <begin position="834"/>
        <end position="872"/>
    </location>
</feature>
<dbReference type="PROSITE" id="PS50089">
    <property type="entry name" value="ZF_RING_2"/>
    <property type="match status" value="1"/>
</dbReference>
<feature type="compositionally biased region" description="Polar residues" evidence="13">
    <location>
        <begin position="770"/>
        <end position="783"/>
    </location>
</feature>
<feature type="compositionally biased region" description="Basic residues" evidence="13">
    <location>
        <begin position="680"/>
        <end position="692"/>
    </location>
</feature>
<evidence type="ECO:0000256" key="10">
    <source>
        <dbReference type="ARBA" id="ARBA00023242"/>
    </source>
</evidence>
<keyword evidence="4" id="KW-0808">Transferase</keyword>
<evidence type="ECO:0000313" key="15">
    <source>
        <dbReference type="Proteomes" id="UP000694865"/>
    </source>
</evidence>
<evidence type="ECO:0000259" key="14">
    <source>
        <dbReference type="PROSITE" id="PS50089"/>
    </source>
</evidence>
<keyword evidence="5" id="KW-0479">Metal-binding</keyword>
<keyword evidence="15" id="KW-1185">Reference proteome</keyword>
<evidence type="ECO:0000256" key="4">
    <source>
        <dbReference type="ARBA" id="ARBA00022679"/>
    </source>
</evidence>
<dbReference type="InterPro" id="IPR018957">
    <property type="entry name" value="Znf_C3HC4_RING-type"/>
</dbReference>
<name>A0ABM0LZL4_SACKO</name>
<evidence type="ECO:0000313" key="16">
    <source>
        <dbReference type="RefSeq" id="XP_006813205.1"/>
    </source>
</evidence>
<dbReference type="InterPro" id="IPR001841">
    <property type="entry name" value="Znf_RING"/>
</dbReference>
<feature type="compositionally biased region" description="Basic and acidic residues" evidence="13">
    <location>
        <begin position="834"/>
        <end position="843"/>
    </location>
</feature>
<keyword evidence="6" id="KW-0227">DNA damage</keyword>
<evidence type="ECO:0000256" key="1">
    <source>
        <dbReference type="ARBA" id="ARBA00000900"/>
    </source>
</evidence>
<evidence type="ECO:0000256" key="7">
    <source>
        <dbReference type="ARBA" id="ARBA00022771"/>
    </source>
</evidence>
<feature type="domain" description="RING-type" evidence="14">
    <location>
        <begin position="33"/>
        <end position="72"/>
    </location>
</feature>
<dbReference type="Pfam" id="PF00097">
    <property type="entry name" value="zf-C3HC4"/>
    <property type="match status" value="1"/>
</dbReference>
<dbReference type="CDD" id="cd21932">
    <property type="entry name" value="MIU2_RNF168-like"/>
    <property type="match status" value="1"/>
</dbReference>
<evidence type="ECO:0000256" key="3">
    <source>
        <dbReference type="ARBA" id="ARBA00012483"/>
    </source>
</evidence>
<sequence>MAALREDTSSQELQLSSTTVVNMTDLQLSECLCPICMSILIEPVTMPCSHELCMPCFRENVEQANFTCPMCRVRISSWARKKTREKKLINQKRWESILSAFPEKCRRRIEGLEDESQDEEISSPSKPHLCEPGEVRREYEKEMKKLQELKKKEAAMEIRASEELIRQLQEEEKRQIEERKRSLQLQRLRDEELAKKLSHVYQDDDVLFEPEQIVVTDEELAKRLNDEINDTYVPVGDEELAKKLQNELDEVHSPGVHGTSKKRSASGGKKNRPESSPSIAEFFSKSQPSRSTSSDITSPESCILVECMSEPVPYRSSSEMTSNSGMSVQNVEQGKLTPVNVCGRSSNTSIDSISPEMNHFKPIHVSPRTPPKRLSNGKLQQPVIVYSTPLNLNKTRFNSNDDNDWLQSSPLVMARWLSLTEERKRQVENQSKATMTNLEFSRISPHTVNVFKKEGTAIIPNLVERQTAKKNKASATISSSEHSSETPSKKAKHNDKRAKAFNRSNLKMECDPFQLPPVLVPQQSISPNQNKLGFEMPVLQSQTDSESSVNFKVAVGNRNRTLDKSGNVDVDIRHTSNKQLPTNCCMPRKETRKSKARTIKDMFVGDSFKSKSVNEPLGIEYSSNKVNDKMAQHCDVSTEPNLNSICSTKEASMLEDNAEKHVSEIFVKEHSDNSTDKNHNTPRKRGRPKKISKQTAIITEHVTSGKTRSSNNQIEMVSKLNTVSEPCTSKLDLSVEGSCSTPRKCRFSRENESVLNHDIITHEQREPQPLHNSTNANNQSKRQLSGDRKSSRNKKIKTCHRGAIDEFANPNKTRKLSQEEIDFQLALKLQQKFDTEQRSERNQVNRTRGSQNAYMLRKKTRSPSSDPGLDVT</sequence>
<dbReference type="SUPFAM" id="SSF57850">
    <property type="entry name" value="RING/U-box"/>
    <property type="match status" value="1"/>
</dbReference>
<dbReference type="PANTHER" id="PTHR23328:SF0">
    <property type="entry name" value="RING-TYPE DOMAIN-CONTAINING PROTEIN"/>
    <property type="match status" value="1"/>
</dbReference>
<evidence type="ECO:0000256" key="12">
    <source>
        <dbReference type="SAM" id="Coils"/>
    </source>
</evidence>
<dbReference type="PANTHER" id="PTHR23328">
    <property type="entry name" value="RING-TYPE DOMAIN-CONTAINING PROTEIN"/>
    <property type="match status" value="1"/>
</dbReference>
<dbReference type="SMART" id="SM00184">
    <property type="entry name" value="RING"/>
    <property type="match status" value="1"/>
</dbReference>
<feature type="region of interest" description="Disordered" evidence="13">
    <location>
        <begin position="762"/>
        <end position="799"/>
    </location>
</feature>
<keyword evidence="8" id="KW-0833">Ubl conjugation pathway</keyword>
<dbReference type="CDD" id="cd16550">
    <property type="entry name" value="RING-HC_RNF168"/>
    <property type="match status" value="1"/>
</dbReference>
<dbReference type="InterPro" id="IPR051657">
    <property type="entry name" value="RNF168/RNF169_E3_ubiq-ligase"/>
</dbReference>
<keyword evidence="9" id="KW-0862">Zinc</keyword>
<feature type="coiled-coil region" evidence="12">
    <location>
        <begin position="136"/>
        <end position="186"/>
    </location>
</feature>
<feature type="compositionally biased region" description="Polar residues" evidence="13">
    <location>
        <begin position="274"/>
        <end position="298"/>
    </location>
</feature>
<proteinExistence type="predicted"/>
<evidence type="ECO:0000256" key="2">
    <source>
        <dbReference type="ARBA" id="ARBA00004123"/>
    </source>
</evidence>
<dbReference type="EC" id="2.3.2.27" evidence="3"/>
<comment type="catalytic activity">
    <reaction evidence="1">
        <text>S-ubiquitinyl-[E2 ubiquitin-conjugating enzyme]-L-cysteine + [acceptor protein]-L-lysine = [E2 ubiquitin-conjugating enzyme]-L-cysteine + N(6)-ubiquitinyl-[acceptor protein]-L-lysine.</text>
        <dbReference type="EC" id="2.3.2.27"/>
    </reaction>
</comment>
<dbReference type="GeneID" id="102803140"/>
<feature type="region of interest" description="Disordered" evidence="13">
    <location>
        <begin position="244"/>
        <end position="298"/>
    </location>
</feature>
<dbReference type="CDD" id="cd22249">
    <property type="entry name" value="UDM1_RNF168_RNF169-like"/>
    <property type="match status" value="1"/>
</dbReference>
<protein>
    <recommendedName>
        <fullName evidence="3">RING-type E3 ubiquitin transferase</fullName>
        <ecNumber evidence="3">2.3.2.27</ecNumber>
    </recommendedName>
</protein>
<evidence type="ECO:0000256" key="6">
    <source>
        <dbReference type="ARBA" id="ARBA00022763"/>
    </source>
</evidence>
<feature type="compositionally biased region" description="Polar residues" evidence="13">
    <location>
        <begin position="693"/>
        <end position="713"/>
    </location>
</feature>
<evidence type="ECO:0000256" key="8">
    <source>
        <dbReference type="ARBA" id="ARBA00022786"/>
    </source>
</evidence>
<dbReference type="RefSeq" id="XP_006813205.1">
    <property type="nucleotide sequence ID" value="XM_006813142.1"/>
</dbReference>
<feature type="compositionally biased region" description="Basic and acidic residues" evidence="13">
    <location>
        <begin position="667"/>
        <end position="679"/>
    </location>
</feature>
<feature type="region of interest" description="Disordered" evidence="13">
    <location>
        <begin position="468"/>
        <end position="496"/>
    </location>
</feature>
<feature type="compositionally biased region" description="Polar residues" evidence="13">
    <location>
        <begin position="844"/>
        <end position="853"/>
    </location>
</feature>
<organism evidence="15 16">
    <name type="scientific">Saccoglossus kowalevskii</name>
    <name type="common">Acorn worm</name>
    <dbReference type="NCBI Taxonomy" id="10224"/>
    <lineage>
        <taxon>Eukaryota</taxon>
        <taxon>Metazoa</taxon>
        <taxon>Hemichordata</taxon>
        <taxon>Enteropneusta</taxon>
        <taxon>Harrimaniidae</taxon>
        <taxon>Saccoglossus</taxon>
    </lineage>
</organism>